<dbReference type="Proteomes" id="UP000824890">
    <property type="component" value="Unassembled WGS sequence"/>
</dbReference>
<comment type="similarity">
    <text evidence="1">Belongs to the GeBP family.</text>
</comment>
<proteinExistence type="inferred from homology"/>
<evidence type="ECO:0000256" key="2">
    <source>
        <dbReference type="SAM" id="MobiDB-lite"/>
    </source>
</evidence>
<evidence type="ECO:0000256" key="1">
    <source>
        <dbReference type="ARBA" id="ARBA00010820"/>
    </source>
</evidence>
<dbReference type="InterPro" id="IPR053932">
    <property type="entry name" value="GeBP-like_DBD"/>
</dbReference>
<protein>
    <submittedName>
        <fullName evidence="5">Uncharacterized protein</fullName>
    </submittedName>
</protein>
<reference evidence="5 6" key="1">
    <citation type="submission" date="2021-05" db="EMBL/GenBank/DDBJ databases">
        <title>Genome Assembly of Synthetic Allotetraploid Brassica napus Reveals Homoeologous Exchanges between Subgenomes.</title>
        <authorList>
            <person name="Davis J.T."/>
        </authorList>
    </citation>
    <scope>NUCLEOTIDE SEQUENCE [LARGE SCALE GENOMIC DNA]</scope>
    <source>
        <strain evidence="6">cv. Da-Ae</strain>
        <tissue evidence="5">Seedling</tissue>
    </source>
</reference>
<evidence type="ECO:0000313" key="6">
    <source>
        <dbReference type="Proteomes" id="UP000824890"/>
    </source>
</evidence>
<accession>A0ABQ8DHN6</accession>
<dbReference type="Pfam" id="PF22757">
    <property type="entry name" value="GeBP-like_C"/>
    <property type="match status" value="1"/>
</dbReference>
<organism evidence="5 6">
    <name type="scientific">Brassica napus</name>
    <name type="common">Rape</name>
    <dbReference type="NCBI Taxonomy" id="3708"/>
    <lineage>
        <taxon>Eukaryota</taxon>
        <taxon>Viridiplantae</taxon>
        <taxon>Streptophyta</taxon>
        <taxon>Embryophyta</taxon>
        <taxon>Tracheophyta</taxon>
        <taxon>Spermatophyta</taxon>
        <taxon>Magnoliopsida</taxon>
        <taxon>eudicotyledons</taxon>
        <taxon>Gunneridae</taxon>
        <taxon>Pentapetalae</taxon>
        <taxon>rosids</taxon>
        <taxon>malvids</taxon>
        <taxon>Brassicales</taxon>
        <taxon>Brassicaceae</taxon>
        <taxon>Brassiceae</taxon>
        <taxon>Brassica</taxon>
    </lineage>
</organism>
<gene>
    <name evidence="5" type="ORF">HID58_014629</name>
</gene>
<comment type="caution">
    <text evidence="5">The sequence shown here is derived from an EMBL/GenBank/DDBJ whole genome shotgun (WGS) entry which is preliminary data.</text>
</comment>
<evidence type="ECO:0000259" key="3">
    <source>
        <dbReference type="Pfam" id="PF04504"/>
    </source>
</evidence>
<name>A0ABQ8DHN6_BRANA</name>
<evidence type="ECO:0000259" key="4">
    <source>
        <dbReference type="Pfam" id="PF22757"/>
    </source>
</evidence>
<dbReference type="PANTHER" id="PTHR31662">
    <property type="entry name" value="BNAANNG10740D PROTEIN-RELATED"/>
    <property type="match status" value="1"/>
</dbReference>
<dbReference type="InterPro" id="IPR007592">
    <property type="entry name" value="GEBP"/>
</dbReference>
<dbReference type="EMBL" id="JAGKQM010000004">
    <property type="protein sequence ID" value="KAH0928902.1"/>
    <property type="molecule type" value="Genomic_DNA"/>
</dbReference>
<dbReference type="PANTHER" id="PTHR31662:SF43">
    <property type="entry name" value="MYB-LIKE DOMAIN-CONTAINING PROTEIN"/>
    <property type="match status" value="1"/>
</dbReference>
<sequence length="280" mass="31163">MTKKKLTPLEDPPTASSSDDDQVEALSKSEKPIAVTKPKAVKKRPIETTSVSAKRARTAEEAKKPSSFQRLWSEEDEVSLLQGMIDFKADSGKSPYEDMDRFYELASKSISFEASKIQFVDKIRSLKRKYMGKAKHGAESLTKAHDIDCLKLATCIWGLALDSNSSAKKKKLWLLNLLMVTKEVLAGGDKDKEVLINGGGASKSHGVRADDWFEDSFLVGSIAGLGVSEQFVKQKWSMVTVETKKRMAEKWKLLQAKEMELVLHKTDFMREIGSVIAEAS</sequence>
<feature type="domain" description="Glabrous enhancer-binding protein-like C-terminal" evidence="4">
    <location>
        <begin position="211"/>
        <end position="278"/>
    </location>
</feature>
<feature type="domain" description="Glabrous enhancer-binding protein-like DBD" evidence="3">
    <location>
        <begin position="68"/>
        <end position="158"/>
    </location>
</feature>
<feature type="region of interest" description="Disordered" evidence="2">
    <location>
        <begin position="1"/>
        <end position="65"/>
    </location>
</feature>
<keyword evidence="6" id="KW-1185">Reference proteome</keyword>
<dbReference type="InterPro" id="IPR053933">
    <property type="entry name" value="GeBP-like_C"/>
</dbReference>
<evidence type="ECO:0000313" key="5">
    <source>
        <dbReference type="EMBL" id="KAH0928902.1"/>
    </source>
</evidence>
<dbReference type="Pfam" id="PF04504">
    <property type="entry name" value="GeBP-like_DBD"/>
    <property type="match status" value="1"/>
</dbReference>